<feature type="domain" description="D-isomer specific 2-hydroxyacid dehydrogenase catalytic" evidence="5">
    <location>
        <begin position="15"/>
        <end position="328"/>
    </location>
</feature>
<dbReference type="GO" id="GO:0005829">
    <property type="term" value="C:cytosol"/>
    <property type="evidence" value="ECO:0007669"/>
    <property type="project" value="TreeGrafter"/>
</dbReference>
<evidence type="ECO:0000256" key="2">
    <source>
        <dbReference type="ARBA" id="ARBA00023002"/>
    </source>
</evidence>
<evidence type="ECO:0000256" key="1">
    <source>
        <dbReference type="ARBA" id="ARBA00005854"/>
    </source>
</evidence>
<dbReference type="GO" id="GO:0030267">
    <property type="term" value="F:glyoxylate reductase (NADPH) activity"/>
    <property type="evidence" value="ECO:0007669"/>
    <property type="project" value="TreeGrafter"/>
</dbReference>
<dbReference type="Pfam" id="PF00389">
    <property type="entry name" value="2-Hacid_dh"/>
    <property type="match status" value="1"/>
</dbReference>
<name>A0A420WHJ9_9PROT</name>
<dbReference type="InterPro" id="IPR006140">
    <property type="entry name" value="D-isomer_DH_NAD-bd"/>
</dbReference>
<gene>
    <name evidence="7" type="ORF">BCL74_2438</name>
</gene>
<dbReference type="PROSITE" id="PS00670">
    <property type="entry name" value="D_2_HYDROXYACID_DH_2"/>
    <property type="match status" value="1"/>
</dbReference>
<evidence type="ECO:0000313" key="8">
    <source>
        <dbReference type="Proteomes" id="UP000277424"/>
    </source>
</evidence>
<dbReference type="GO" id="GO:0016618">
    <property type="term" value="F:hydroxypyruvate reductase [NAD(P)H] activity"/>
    <property type="evidence" value="ECO:0007669"/>
    <property type="project" value="TreeGrafter"/>
</dbReference>
<dbReference type="AlphaFoldDB" id="A0A420WHJ9"/>
<dbReference type="InterPro" id="IPR029753">
    <property type="entry name" value="D-isomer_DH_CS"/>
</dbReference>
<comment type="caution">
    <text evidence="7">The sequence shown here is derived from an EMBL/GenBank/DDBJ whole genome shotgun (WGS) entry which is preliminary data.</text>
</comment>
<dbReference type="SUPFAM" id="SSF52283">
    <property type="entry name" value="Formate/glycerate dehydrogenase catalytic domain-like"/>
    <property type="match status" value="1"/>
</dbReference>
<dbReference type="Pfam" id="PF02826">
    <property type="entry name" value="2-Hacid_dh_C"/>
    <property type="match status" value="1"/>
</dbReference>
<organism evidence="7 8">
    <name type="scientific">Oceanibaculum indicum</name>
    <dbReference type="NCBI Taxonomy" id="526216"/>
    <lineage>
        <taxon>Bacteria</taxon>
        <taxon>Pseudomonadati</taxon>
        <taxon>Pseudomonadota</taxon>
        <taxon>Alphaproteobacteria</taxon>
        <taxon>Rhodospirillales</taxon>
        <taxon>Oceanibaculaceae</taxon>
        <taxon>Oceanibaculum</taxon>
    </lineage>
</organism>
<evidence type="ECO:0000313" key="7">
    <source>
        <dbReference type="EMBL" id="RKQ70490.1"/>
    </source>
</evidence>
<dbReference type="InterPro" id="IPR050223">
    <property type="entry name" value="D-isomer_2-hydroxyacid_DH"/>
</dbReference>
<evidence type="ECO:0000259" key="5">
    <source>
        <dbReference type="Pfam" id="PF00389"/>
    </source>
</evidence>
<sequence>MASTHPQNSAGKPRILVTRKLPAAVEARLKRDYDATFNPTDSVFDGDRLVAESAGHDGILVCSTEKLPAAIIEKLPPEVKIVATFSVGHDHIDIAASKARGLAVTNTPDVLTDATADTTLLLLLAAARRAYEGERMVREDRWGRWEPTGMLGVHVTGKRLAILGMGRIGRAVAQRARGFEMEIHYNNRSRLSPELEQGAIFHEDPEELLTVADFLSINCPATKETHHFLNADRIARMPDGAVVVNTARGSIVHDESLIAALTSGKLAAAGLDVFENEPAIHPGYRDLPNCFLLPHIGSATKETRDAMGFRALDNLDAFFAGKSPKDRVA</sequence>
<dbReference type="PANTHER" id="PTHR10996">
    <property type="entry name" value="2-HYDROXYACID DEHYDROGENASE-RELATED"/>
    <property type="match status" value="1"/>
</dbReference>
<reference evidence="7 8" key="1">
    <citation type="submission" date="2018-10" db="EMBL/GenBank/DDBJ databases">
        <title>Comparative analysis of microorganisms from saline springs in Andes Mountain Range, Colombia.</title>
        <authorList>
            <person name="Rubin E."/>
        </authorList>
    </citation>
    <scope>NUCLEOTIDE SEQUENCE [LARGE SCALE GENOMIC DNA]</scope>
    <source>
        <strain evidence="7 8">USBA 36</strain>
    </source>
</reference>
<keyword evidence="3" id="KW-0520">NAD</keyword>
<dbReference type="Proteomes" id="UP000277424">
    <property type="component" value="Unassembled WGS sequence"/>
</dbReference>
<evidence type="ECO:0000256" key="3">
    <source>
        <dbReference type="ARBA" id="ARBA00023027"/>
    </source>
</evidence>
<feature type="domain" description="D-isomer specific 2-hydroxyacid dehydrogenase NAD-binding" evidence="6">
    <location>
        <begin position="121"/>
        <end position="297"/>
    </location>
</feature>
<comment type="similarity">
    <text evidence="1 4">Belongs to the D-isomer specific 2-hydroxyacid dehydrogenase family.</text>
</comment>
<evidence type="ECO:0000259" key="6">
    <source>
        <dbReference type="Pfam" id="PF02826"/>
    </source>
</evidence>
<dbReference type="InterPro" id="IPR036291">
    <property type="entry name" value="NAD(P)-bd_dom_sf"/>
</dbReference>
<dbReference type="Gene3D" id="3.40.50.720">
    <property type="entry name" value="NAD(P)-binding Rossmann-like Domain"/>
    <property type="match status" value="2"/>
</dbReference>
<dbReference type="GO" id="GO:0051287">
    <property type="term" value="F:NAD binding"/>
    <property type="evidence" value="ECO:0007669"/>
    <property type="project" value="InterPro"/>
</dbReference>
<dbReference type="FunFam" id="3.40.50.720:FF:000203">
    <property type="entry name" value="D-3-phosphoglycerate dehydrogenase (SerA)"/>
    <property type="match status" value="1"/>
</dbReference>
<protein>
    <submittedName>
        <fullName evidence="7">Glyoxylate reductase</fullName>
    </submittedName>
</protein>
<accession>A0A420WHJ9</accession>
<proteinExistence type="inferred from homology"/>
<dbReference type="RefSeq" id="WP_121220289.1">
    <property type="nucleotide sequence ID" value="NZ_RBIG01000002.1"/>
</dbReference>
<evidence type="ECO:0000256" key="4">
    <source>
        <dbReference type="RuleBase" id="RU003719"/>
    </source>
</evidence>
<dbReference type="EMBL" id="RBIG01000002">
    <property type="protein sequence ID" value="RKQ70490.1"/>
    <property type="molecule type" value="Genomic_DNA"/>
</dbReference>
<dbReference type="SUPFAM" id="SSF51735">
    <property type="entry name" value="NAD(P)-binding Rossmann-fold domains"/>
    <property type="match status" value="1"/>
</dbReference>
<dbReference type="OrthoDB" id="9793626at2"/>
<dbReference type="PANTHER" id="PTHR10996:SF283">
    <property type="entry name" value="GLYOXYLATE_HYDROXYPYRUVATE REDUCTASE B"/>
    <property type="match status" value="1"/>
</dbReference>
<keyword evidence="2 4" id="KW-0560">Oxidoreductase</keyword>
<dbReference type="InterPro" id="IPR006139">
    <property type="entry name" value="D-isomer_2_OHA_DH_cat_dom"/>
</dbReference>
<dbReference type="CDD" id="cd05301">
    <property type="entry name" value="GDH"/>
    <property type="match status" value="1"/>
</dbReference>